<dbReference type="RefSeq" id="WP_119511410.1">
    <property type="nucleotide sequence ID" value="NZ_QXFK01000004.1"/>
</dbReference>
<feature type="domain" description="ParB-like N-terminal" evidence="1">
    <location>
        <begin position="19"/>
        <end position="117"/>
    </location>
</feature>
<evidence type="ECO:0000313" key="3">
    <source>
        <dbReference type="Proteomes" id="UP000285092"/>
    </source>
</evidence>
<gene>
    <name evidence="2" type="ORF">D2V04_00365</name>
</gene>
<comment type="caution">
    <text evidence="2">The sequence shown here is derived from an EMBL/GenBank/DDBJ whole genome shotgun (WGS) entry which is preliminary data.</text>
</comment>
<dbReference type="InterPro" id="IPR050336">
    <property type="entry name" value="Chromosome_partition/occlusion"/>
</dbReference>
<reference evidence="2 3" key="1">
    <citation type="submission" date="2018-08" db="EMBL/GenBank/DDBJ databases">
        <title>Altererythrobacter sp.Ery1 and Ery12, the genome sequencing of novel strains in genus Alterythrobacter.</title>
        <authorList>
            <person name="Cheng H."/>
            <person name="Wu Y.-H."/>
            <person name="Fang C."/>
            <person name="Xu X.-W."/>
        </authorList>
    </citation>
    <scope>NUCLEOTIDE SEQUENCE [LARGE SCALE GENOMIC DNA]</scope>
    <source>
        <strain evidence="2 3">Ery1</strain>
    </source>
</reference>
<dbReference type="CDD" id="cd16387">
    <property type="entry name" value="ParB_N_Srx"/>
    <property type="match status" value="1"/>
</dbReference>
<accession>A0A418NM42</accession>
<proteinExistence type="predicted"/>
<organism evidence="2 3">
    <name type="scientific">Pelagerythrobacter aerophilus</name>
    <dbReference type="NCBI Taxonomy" id="2306995"/>
    <lineage>
        <taxon>Bacteria</taxon>
        <taxon>Pseudomonadati</taxon>
        <taxon>Pseudomonadota</taxon>
        <taxon>Alphaproteobacteria</taxon>
        <taxon>Sphingomonadales</taxon>
        <taxon>Erythrobacteraceae</taxon>
        <taxon>Pelagerythrobacter</taxon>
    </lineage>
</organism>
<evidence type="ECO:0000313" key="2">
    <source>
        <dbReference type="EMBL" id="RIV81406.1"/>
    </source>
</evidence>
<dbReference type="InterPro" id="IPR036086">
    <property type="entry name" value="ParB/Sulfiredoxin_sf"/>
</dbReference>
<sequence>MTRSKQPRKIKLAFERTSLRIPLDQIKLLRAMPEPMRRSVKYGQIAASIREVGIIEPPVVVRLPGKEERYRLLDGHIRIDVLKERGDKDVVCLVATDDEAITYNKRISRMAIVQEHKMILKALEKGVSEERLARALNVNISSIRSKRRLLDGICEEVAKLLQDRMVPLNTFRELRKLRPMRQIEVAETMIAMNKFSWPYAKSLIAATPQHLLVSDKRKIVRGLSDEQVEHMEREATNIDREFRMIEQSYGTDHLDLVLATGYLARLTQNVRVVHHLARHHPELLAEFQRIVQLRDVA</sequence>
<dbReference type="Pfam" id="PF02195">
    <property type="entry name" value="ParB_N"/>
    <property type="match status" value="1"/>
</dbReference>
<protein>
    <submittedName>
        <fullName evidence="2">Chromosome partitioning protein ParB</fullName>
    </submittedName>
</protein>
<dbReference type="OrthoDB" id="7632576at2"/>
<name>A0A418NM42_9SPHN</name>
<dbReference type="Pfam" id="PF07506">
    <property type="entry name" value="RepB"/>
    <property type="match status" value="1"/>
</dbReference>
<evidence type="ECO:0000259" key="1">
    <source>
        <dbReference type="SMART" id="SM00470"/>
    </source>
</evidence>
<dbReference type="EMBL" id="QXFK01000004">
    <property type="protein sequence ID" value="RIV81406.1"/>
    <property type="molecule type" value="Genomic_DNA"/>
</dbReference>
<dbReference type="GO" id="GO:0005694">
    <property type="term" value="C:chromosome"/>
    <property type="evidence" value="ECO:0007669"/>
    <property type="project" value="TreeGrafter"/>
</dbReference>
<dbReference type="SUPFAM" id="SSF110849">
    <property type="entry name" value="ParB/Sulfiredoxin"/>
    <property type="match status" value="1"/>
</dbReference>
<dbReference type="Gene3D" id="3.90.1530.30">
    <property type="match status" value="1"/>
</dbReference>
<keyword evidence="3" id="KW-1185">Reference proteome</keyword>
<dbReference type="SMART" id="SM00470">
    <property type="entry name" value="ParB"/>
    <property type="match status" value="1"/>
</dbReference>
<dbReference type="Proteomes" id="UP000285092">
    <property type="component" value="Unassembled WGS sequence"/>
</dbReference>
<dbReference type="Gene3D" id="1.10.10.2830">
    <property type="match status" value="1"/>
</dbReference>
<dbReference type="SUPFAM" id="SSF109709">
    <property type="entry name" value="KorB DNA-binding domain-like"/>
    <property type="match status" value="1"/>
</dbReference>
<dbReference type="PANTHER" id="PTHR33375">
    <property type="entry name" value="CHROMOSOME-PARTITIONING PROTEIN PARB-RELATED"/>
    <property type="match status" value="1"/>
</dbReference>
<dbReference type="AlphaFoldDB" id="A0A418NM42"/>
<dbReference type="InterPro" id="IPR011111">
    <property type="entry name" value="Plasmid_RepB"/>
</dbReference>
<dbReference type="InterPro" id="IPR003115">
    <property type="entry name" value="ParB_N"/>
</dbReference>
<dbReference type="PANTHER" id="PTHR33375:SF1">
    <property type="entry name" value="CHROMOSOME-PARTITIONING PROTEIN PARB-RELATED"/>
    <property type="match status" value="1"/>
</dbReference>
<dbReference type="GO" id="GO:0007059">
    <property type="term" value="P:chromosome segregation"/>
    <property type="evidence" value="ECO:0007669"/>
    <property type="project" value="TreeGrafter"/>
</dbReference>